<feature type="transmembrane region" description="Helical" evidence="7">
    <location>
        <begin position="188"/>
        <end position="215"/>
    </location>
</feature>
<reference evidence="10 11" key="1">
    <citation type="journal article" date="2009" name="Int. J. Syst. Evol. Microbiol.">
        <title>Paenibacillus contaminans sp. nov., isolated from a contaminated laboratory plate.</title>
        <authorList>
            <person name="Chou J.H."/>
            <person name="Lee J.H."/>
            <person name="Lin M.C."/>
            <person name="Chang P.S."/>
            <person name="Arun A.B."/>
            <person name="Young C.C."/>
            <person name="Chen W.M."/>
        </authorList>
    </citation>
    <scope>NUCLEOTIDE SEQUENCE [LARGE SCALE GENOMIC DNA]</scope>
    <source>
        <strain evidence="10 11">CKOBP-6</strain>
    </source>
</reference>
<evidence type="ECO:0000313" key="10">
    <source>
        <dbReference type="EMBL" id="RAV19123.1"/>
    </source>
</evidence>
<dbReference type="AlphaFoldDB" id="A0A329MK71"/>
<feature type="transmembrane region" description="Helical" evidence="7">
    <location>
        <begin position="158"/>
        <end position="176"/>
    </location>
</feature>
<evidence type="ECO:0000256" key="3">
    <source>
        <dbReference type="ARBA" id="ARBA00022475"/>
    </source>
</evidence>
<evidence type="ECO:0000256" key="2">
    <source>
        <dbReference type="ARBA" id="ARBA00007362"/>
    </source>
</evidence>
<gene>
    <name evidence="10" type="ORF">DQG23_21525</name>
</gene>
<evidence type="ECO:0000259" key="9">
    <source>
        <dbReference type="Pfam" id="PF00892"/>
    </source>
</evidence>
<protein>
    <submittedName>
        <fullName evidence="10">EamA family transporter</fullName>
    </submittedName>
</protein>
<keyword evidence="3" id="KW-1003">Cell membrane</keyword>
<feature type="transmembrane region" description="Helical" evidence="7">
    <location>
        <begin position="282"/>
        <end position="301"/>
    </location>
</feature>
<evidence type="ECO:0000256" key="7">
    <source>
        <dbReference type="SAM" id="Phobius"/>
    </source>
</evidence>
<dbReference type="InterPro" id="IPR000620">
    <property type="entry name" value="EamA_dom"/>
</dbReference>
<dbReference type="InterPro" id="IPR051258">
    <property type="entry name" value="Diverse_Substrate_Transporter"/>
</dbReference>
<accession>A0A329MK71</accession>
<evidence type="ECO:0000256" key="6">
    <source>
        <dbReference type="ARBA" id="ARBA00023136"/>
    </source>
</evidence>
<dbReference type="OrthoDB" id="4167046at2"/>
<evidence type="ECO:0000256" key="1">
    <source>
        <dbReference type="ARBA" id="ARBA00004651"/>
    </source>
</evidence>
<feature type="transmembrane region" description="Helical" evidence="7">
    <location>
        <begin position="128"/>
        <end position="146"/>
    </location>
</feature>
<name>A0A329MK71_9BACL</name>
<comment type="similarity">
    <text evidence="2">Belongs to the EamA transporter family.</text>
</comment>
<keyword evidence="5 7" id="KW-1133">Transmembrane helix</keyword>
<evidence type="ECO:0000256" key="4">
    <source>
        <dbReference type="ARBA" id="ARBA00022692"/>
    </source>
</evidence>
<feature type="domain" description="EamA" evidence="9">
    <location>
        <begin position="162"/>
        <end position="297"/>
    </location>
</feature>
<feature type="transmembrane region" description="Helical" evidence="7">
    <location>
        <begin position="39"/>
        <end position="57"/>
    </location>
</feature>
<keyword evidence="4 7" id="KW-0812">Transmembrane</keyword>
<feature type="signal peptide" evidence="8">
    <location>
        <begin position="1"/>
        <end position="21"/>
    </location>
</feature>
<feature type="transmembrane region" description="Helical" evidence="7">
    <location>
        <begin position="258"/>
        <end position="276"/>
    </location>
</feature>
<organism evidence="10 11">
    <name type="scientific">Paenibacillus contaminans</name>
    <dbReference type="NCBI Taxonomy" id="450362"/>
    <lineage>
        <taxon>Bacteria</taxon>
        <taxon>Bacillati</taxon>
        <taxon>Bacillota</taxon>
        <taxon>Bacilli</taxon>
        <taxon>Bacillales</taxon>
        <taxon>Paenibacillaceae</taxon>
        <taxon>Paenibacillus</taxon>
    </lineage>
</organism>
<evidence type="ECO:0000256" key="5">
    <source>
        <dbReference type="ARBA" id="ARBA00022989"/>
    </source>
</evidence>
<keyword evidence="8" id="KW-0732">Signal</keyword>
<dbReference type="PANTHER" id="PTHR42920:SF14">
    <property type="entry name" value="TRANSPORTER, DRUG_METABOLITE EXPORTER FAMILY"/>
    <property type="match status" value="1"/>
</dbReference>
<feature type="transmembrane region" description="Helical" evidence="7">
    <location>
        <begin position="97"/>
        <end position="121"/>
    </location>
</feature>
<comment type="caution">
    <text evidence="10">The sequence shown here is derived from an EMBL/GenBank/DDBJ whole genome shotgun (WGS) entry which is preliminary data.</text>
</comment>
<dbReference type="GO" id="GO:0005886">
    <property type="term" value="C:plasma membrane"/>
    <property type="evidence" value="ECO:0007669"/>
    <property type="project" value="UniProtKB-SubCell"/>
</dbReference>
<dbReference type="SUPFAM" id="SSF103481">
    <property type="entry name" value="Multidrug resistance efflux transporter EmrE"/>
    <property type="match status" value="1"/>
</dbReference>
<dbReference type="EMBL" id="QMFB01000013">
    <property type="protein sequence ID" value="RAV19123.1"/>
    <property type="molecule type" value="Genomic_DNA"/>
</dbReference>
<keyword evidence="11" id="KW-1185">Reference proteome</keyword>
<dbReference type="RefSeq" id="WP_113032942.1">
    <property type="nucleotide sequence ID" value="NZ_QMFB01000013.1"/>
</dbReference>
<sequence>MSNKSVLKGAMMCLMASVAWGAMFPVAESAFSYVDPTYFSVLRYSIVSVLMLVLLGVKEGKKSLRLDGRGKALWFYGTMAFTVYSLLMFWGQNMLGTSGVILASVLEAQMPIISVMLFWMFNRRKPRPLTIWCMIAAFIGCLMIITKGDVSAFMLDGSGIFPVLLMFAGVVGWVLYTNGGQAFSDWSVLRYSALSCALGTATLIAAAAFMTAFGFSSAPSIEDVASIGYELGFMVLIAGVVALICWNSGIKLLTPINGILFINFVPVTTFIITALQGHRITFHDAAGTLLIIAALVANNIYQRWLAARPASGIPMEGQSAG</sequence>
<dbReference type="InterPro" id="IPR037185">
    <property type="entry name" value="EmrE-like"/>
</dbReference>
<dbReference type="PANTHER" id="PTHR42920">
    <property type="entry name" value="OS03G0707200 PROTEIN-RELATED"/>
    <property type="match status" value="1"/>
</dbReference>
<dbReference type="Proteomes" id="UP000250369">
    <property type="component" value="Unassembled WGS sequence"/>
</dbReference>
<feature type="transmembrane region" description="Helical" evidence="7">
    <location>
        <begin position="73"/>
        <end position="91"/>
    </location>
</feature>
<feature type="transmembrane region" description="Helical" evidence="7">
    <location>
        <begin position="227"/>
        <end position="246"/>
    </location>
</feature>
<evidence type="ECO:0000313" key="11">
    <source>
        <dbReference type="Proteomes" id="UP000250369"/>
    </source>
</evidence>
<evidence type="ECO:0000256" key="8">
    <source>
        <dbReference type="SAM" id="SignalP"/>
    </source>
</evidence>
<keyword evidence="6 7" id="KW-0472">Membrane</keyword>
<feature type="chain" id="PRO_5016438692" evidence="8">
    <location>
        <begin position="22"/>
        <end position="321"/>
    </location>
</feature>
<dbReference type="Pfam" id="PF00892">
    <property type="entry name" value="EamA"/>
    <property type="match status" value="2"/>
</dbReference>
<feature type="domain" description="EamA" evidence="9">
    <location>
        <begin position="8"/>
        <end position="145"/>
    </location>
</feature>
<comment type="subcellular location">
    <subcellularLocation>
        <location evidence="1">Cell membrane</location>
        <topology evidence="1">Multi-pass membrane protein</topology>
    </subcellularLocation>
</comment>
<proteinExistence type="inferred from homology"/>